<name>A0ABM8BEP2_9BIFI</name>
<dbReference type="Pfam" id="PF04221">
    <property type="entry name" value="RelB"/>
    <property type="match status" value="1"/>
</dbReference>
<dbReference type="Gene3D" id="1.10.1220.10">
    <property type="entry name" value="Met repressor-like"/>
    <property type="match status" value="1"/>
</dbReference>
<accession>A0ABM8BEP2</accession>
<reference evidence="1 2" key="1">
    <citation type="journal article" date="2023" name="Microbiol. Spectr.">
        <title>Symbiosis of Carpenter Bees with Uncharacterized Lactic Acid Bacteria Showing NAD Auxotrophy.</title>
        <authorList>
            <person name="Kawasaki S."/>
            <person name="Ozawa K."/>
            <person name="Mori T."/>
            <person name="Yamamoto A."/>
            <person name="Ito M."/>
            <person name="Ohkuma M."/>
            <person name="Sakamoto M."/>
            <person name="Matsutani M."/>
        </authorList>
    </citation>
    <scope>NUCLEOTIDE SEQUENCE [LARGE SCALE GENOMIC DNA]</scope>
    <source>
        <strain evidence="1 2">KimH</strain>
    </source>
</reference>
<dbReference type="Proteomes" id="UP001321748">
    <property type="component" value="Chromosome"/>
</dbReference>
<proteinExistence type="predicted"/>
<organism evidence="1 2">
    <name type="scientific">Bombiscardovia apis</name>
    <dbReference type="NCBI Taxonomy" id="2932182"/>
    <lineage>
        <taxon>Bacteria</taxon>
        <taxon>Bacillati</taxon>
        <taxon>Actinomycetota</taxon>
        <taxon>Actinomycetes</taxon>
        <taxon>Bifidobacteriales</taxon>
        <taxon>Bifidobacteriaceae</taxon>
        <taxon>Bombiscardovia</taxon>
    </lineage>
</organism>
<dbReference type="InterPro" id="IPR007337">
    <property type="entry name" value="RelB/DinJ"/>
</dbReference>
<gene>
    <name evidence="1" type="ORF">KIMH_13850</name>
</gene>
<evidence type="ECO:0000313" key="1">
    <source>
        <dbReference type="EMBL" id="BDR55274.1"/>
    </source>
</evidence>
<dbReference type="EMBL" id="AP026800">
    <property type="protein sequence ID" value="BDR55274.1"/>
    <property type="molecule type" value="Genomic_DNA"/>
</dbReference>
<keyword evidence="2" id="KW-1185">Reference proteome</keyword>
<dbReference type="RefSeq" id="WP_317642773.1">
    <property type="nucleotide sequence ID" value="NZ_AP026800.1"/>
</dbReference>
<dbReference type="InterPro" id="IPR013321">
    <property type="entry name" value="Arc_rbn_hlx_hlx"/>
</dbReference>
<evidence type="ECO:0000313" key="2">
    <source>
        <dbReference type="Proteomes" id="UP001321748"/>
    </source>
</evidence>
<sequence length="207" mass="23128">MNLTLDNILQDIICLALIFTGALIDKICEHIIERLLTWLEQAWETRLTKIRQHFFHAKHAKKRISLSAASTEKPIHTDNDNLAANTAQMPYDRHTIDGMATTTIRMNDELKARASAVLESMGLNFNTFVNMASVQLVNQKRIPFDIIEPGSTAPAVGHTAANSIRFECTSDDGYPIVAIPSGLVFEPRRSKDGTAVLPKEWKDDAEQ</sequence>
<protein>
    <submittedName>
        <fullName evidence="1">Uncharacterized protein</fullName>
    </submittedName>
</protein>